<feature type="signal peptide" evidence="2">
    <location>
        <begin position="1"/>
        <end position="17"/>
    </location>
</feature>
<feature type="chain" id="PRO_5025339526" evidence="2">
    <location>
        <begin position="18"/>
        <end position="200"/>
    </location>
</feature>
<feature type="region of interest" description="Disordered" evidence="1">
    <location>
        <begin position="125"/>
        <end position="146"/>
    </location>
</feature>
<reference evidence="3" key="1">
    <citation type="journal article" date="2020" name="Stud. Mycol.">
        <title>101 Dothideomycetes genomes: a test case for predicting lifestyles and emergence of pathogens.</title>
        <authorList>
            <person name="Haridas S."/>
            <person name="Albert R."/>
            <person name="Binder M."/>
            <person name="Bloem J."/>
            <person name="Labutti K."/>
            <person name="Salamov A."/>
            <person name="Andreopoulos B."/>
            <person name="Baker S."/>
            <person name="Barry K."/>
            <person name="Bills G."/>
            <person name="Bluhm B."/>
            <person name="Cannon C."/>
            <person name="Castanera R."/>
            <person name="Culley D."/>
            <person name="Daum C."/>
            <person name="Ezra D."/>
            <person name="Gonzalez J."/>
            <person name="Henrissat B."/>
            <person name="Kuo A."/>
            <person name="Liang C."/>
            <person name="Lipzen A."/>
            <person name="Lutzoni F."/>
            <person name="Magnuson J."/>
            <person name="Mondo S."/>
            <person name="Nolan M."/>
            <person name="Ohm R."/>
            <person name="Pangilinan J."/>
            <person name="Park H.-J."/>
            <person name="Ramirez L."/>
            <person name="Alfaro M."/>
            <person name="Sun H."/>
            <person name="Tritt A."/>
            <person name="Yoshinaga Y."/>
            <person name="Zwiers L.-H."/>
            <person name="Turgeon B."/>
            <person name="Goodwin S."/>
            <person name="Spatafora J."/>
            <person name="Crous P."/>
            <person name="Grigoriev I."/>
        </authorList>
    </citation>
    <scope>NUCLEOTIDE SEQUENCE</scope>
    <source>
        <strain evidence="3">HMLAC05119</strain>
    </source>
</reference>
<evidence type="ECO:0000313" key="4">
    <source>
        <dbReference type="Proteomes" id="UP000800096"/>
    </source>
</evidence>
<dbReference type="EMBL" id="ML979132">
    <property type="protein sequence ID" value="KAF1920201.1"/>
    <property type="molecule type" value="Genomic_DNA"/>
</dbReference>
<protein>
    <submittedName>
        <fullName evidence="3">Uncharacterized protein</fullName>
    </submittedName>
</protein>
<proteinExistence type="predicted"/>
<dbReference type="Proteomes" id="UP000800096">
    <property type="component" value="Unassembled WGS sequence"/>
</dbReference>
<keyword evidence="2" id="KW-0732">Signal</keyword>
<evidence type="ECO:0000313" key="3">
    <source>
        <dbReference type="EMBL" id="KAF1920201.1"/>
    </source>
</evidence>
<dbReference type="AlphaFoldDB" id="A0A6A5QWQ1"/>
<dbReference type="OrthoDB" id="4160690at2759"/>
<name>A0A6A5QWQ1_AMPQU</name>
<keyword evidence="4" id="KW-1185">Reference proteome</keyword>
<gene>
    <name evidence="3" type="ORF">BDU57DRAFT_525338</name>
</gene>
<accession>A0A6A5QWQ1</accession>
<organism evidence="3 4">
    <name type="scientific">Ampelomyces quisqualis</name>
    <name type="common">Powdery mildew agent</name>
    <dbReference type="NCBI Taxonomy" id="50730"/>
    <lineage>
        <taxon>Eukaryota</taxon>
        <taxon>Fungi</taxon>
        <taxon>Dikarya</taxon>
        <taxon>Ascomycota</taxon>
        <taxon>Pezizomycotina</taxon>
        <taxon>Dothideomycetes</taxon>
        <taxon>Pleosporomycetidae</taxon>
        <taxon>Pleosporales</taxon>
        <taxon>Pleosporineae</taxon>
        <taxon>Phaeosphaeriaceae</taxon>
        <taxon>Ampelomyces</taxon>
    </lineage>
</organism>
<evidence type="ECO:0000256" key="1">
    <source>
        <dbReference type="SAM" id="MobiDB-lite"/>
    </source>
</evidence>
<evidence type="ECO:0000256" key="2">
    <source>
        <dbReference type="SAM" id="SignalP"/>
    </source>
</evidence>
<sequence>MFVSRLLLTGFVALASASSLHADDAYFATLLKRQAPGTPSFNCHDNCGTAITLSRQTDKCDNVAFKSNYANCLQCSGPDNYNIWRMYGNTLSSAGASCGLATEPLAGKQSDVGPAVHASSSSSAAASGSAAPVTTPAPASASASSSAVVPGSITSAPVASRNTTASSTSSAPLQQSTNAGALVAPAGILGAIVAGAMAVL</sequence>